<dbReference type="InterPro" id="IPR029063">
    <property type="entry name" value="SAM-dependent_MTases_sf"/>
</dbReference>
<dbReference type="GO" id="GO:0070041">
    <property type="term" value="F:rRNA (uridine-C5-)-methyltransferase activity"/>
    <property type="evidence" value="ECO:0007669"/>
    <property type="project" value="TreeGrafter"/>
</dbReference>
<dbReference type="InterPro" id="IPR030390">
    <property type="entry name" value="MeTrfase_TrmA_AS"/>
</dbReference>
<evidence type="ECO:0000256" key="5">
    <source>
        <dbReference type="PROSITE-ProRule" id="PRU10015"/>
    </source>
</evidence>
<dbReference type="FunFam" id="2.40.50.140:FF:000097">
    <property type="entry name" value="23S rRNA (uracil(1939)-C(5))-methyltransferase RlmD"/>
    <property type="match status" value="1"/>
</dbReference>
<dbReference type="SUPFAM" id="SSF50249">
    <property type="entry name" value="Nucleic acid-binding proteins"/>
    <property type="match status" value="1"/>
</dbReference>
<evidence type="ECO:0000256" key="1">
    <source>
        <dbReference type="ARBA" id="ARBA00022603"/>
    </source>
</evidence>
<dbReference type="Gene3D" id="2.40.50.1070">
    <property type="match status" value="1"/>
</dbReference>
<protein>
    <submittedName>
        <fullName evidence="7">23S rRNA (Uracil(1939)-C(5))-methyltransferase RlmD</fullName>
        <ecNumber evidence="7">2.1.1.190</ecNumber>
    </submittedName>
</protein>
<accession>A0A941JVI6</accession>
<feature type="binding site" evidence="4">
    <location>
        <position position="365"/>
    </location>
    <ligand>
        <name>S-adenosyl-L-methionine</name>
        <dbReference type="ChEBI" id="CHEBI:59789"/>
    </ligand>
</feature>
<feature type="active site" description="Nucleophile" evidence="4">
    <location>
        <position position="436"/>
    </location>
</feature>
<reference evidence="7" key="1">
    <citation type="submission" date="2021-02" db="EMBL/GenBank/DDBJ databases">
        <title>Metagenome analyses of Stigonema ocellatum DSM 106950, Chlorogloea purpurea SAG 13.99 and Gomphosphaeria aponina DSM 107014.</title>
        <authorList>
            <person name="Marter P."/>
            <person name="Huang S."/>
        </authorList>
    </citation>
    <scope>NUCLEOTIDE SEQUENCE</scope>
    <source>
        <strain evidence="7">JP213</strain>
    </source>
</reference>
<dbReference type="PROSITE" id="PS50926">
    <property type="entry name" value="TRAM"/>
    <property type="match status" value="1"/>
</dbReference>
<comment type="similarity">
    <text evidence="4">Belongs to the class I-like SAM-binding methyltransferase superfamily. RNA M5U methyltransferase family.</text>
</comment>
<comment type="caution">
    <text evidence="7">The sequence shown here is derived from an EMBL/GenBank/DDBJ whole genome shotgun (WGS) entry which is preliminary data.</text>
</comment>
<dbReference type="PROSITE" id="PS01230">
    <property type="entry name" value="TRMA_1"/>
    <property type="match status" value="1"/>
</dbReference>
<feature type="domain" description="TRAM" evidence="6">
    <location>
        <begin position="1"/>
        <end position="59"/>
    </location>
</feature>
<dbReference type="InterPro" id="IPR012340">
    <property type="entry name" value="NA-bd_OB-fold"/>
</dbReference>
<gene>
    <name evidence="7" type="primary">rlmD</name>
    <name evidence="7" type="ORF">DSM107014_14525</name>
</gene>
<dbReference type="Proteomes" id="UP000767446">
    <property type="component" value="Unassembled WGS sequence"/>
</dbReference>
<dbReference type="CDD" id="cd02440">
    <property type="entry name" value="AdoMet_MTases"/>
    <property type="match status" value="1"/>
</dbReference>
<keyword evidence="3 4" id="KW-0949">S-adenosyl-L-methionine</keyword>
<dbReference type="InterPro" id="IPR002792">
    <property type="entry name" value="TRAM_dom"/>
</dbReference>
<feature type="binding site" evidence="4">
    <location>
        <position position="344"/>
    </location>
    <ligand>
        <name>S-adenosyl-L-methionine</name>
        <dbReference type="ChEBI" id="CHEBI:59789"/>
    </ligand>
</feature>
<name>A0A941JVI6_9CHRO</name>
<dbReference type="SUPFAM" id="SSF53335">
    <property type="entry name" value="S-adenosyl-L-methionine-dependent methyltransferases"/>
    <property type="match status" value="1"/>
</dbReference>
<dbReference type="GO" id="GO:0070475">
    <property type="term" value="P:rRNA base methylation"/>
    <property type="evidence" value="ECO:0007669"/>
    <property type="project" value="TreeGrafter"/>
</dbReference>
<dbReference type="AlphaFoldDB" id="A0A941JVI6"/>
<dbReference type="NCBIfam" id="TIGR00479">
    <property type="entry name" value="rumA"/>
    <property type="match status" value="2"/>
</dbReference>
<evidence type="ECO:0000256" key="2">
    <source>
        <dbReference type="ARBA" id="ARBA00022679"/>
    </source>
</evidence>
<evidence type="ECO:0000313" key="7">
    <source>
        <dbReference type="EMBL" id="MBR8829090.1"/>
    </source>
</evidence>
<organism evidence="7 8">
    <name type="scientific">Gomphosphaeria aponina SAG 52.96 = DSM 107014</name>
    <dbReference type="NCBI Taxonomy" id="1521640"/>
    <lineage>
        <taxon>Bacteria</taxon>
        <taxon>Bacillati</taxon>
        <taxon>Cyanobacteriota</taxon>
        <taxon>Cyanophyceae</taxon>
        <taxon>Oscillatoriophycideae</taxon>
        <taxon>Chroococcales</taxon>
        <taxon>Gomphosphaeriaceae</taxon>
        <taxon>Gomphosphaeria</taxon>
    </lineage>
</organism>
<feature type="binding site" evidence="4">
    <location>
        <position position="409"/>
    </location>
    <ligand>
        <name>S-adenosyl-L-methionine</name>
        <dbReference type="ChEBI" id="CHEBI:59789"/>
    </ligand>
</feature>
<dbReference type="InterPro" id="IPR010280">
    <property type="entry name" value="U5_MeTrfase_fam"/>
</dbReference>
<dbReference type="EC" id="2.1.1.190" evidence="7"/>
<keyword evidence="2 4" id="KW-0808">Transferase</keyword>
<evidence type="ECO:0000256" key="4">
    <source>
        <dbReference type="PROSITE-ProRule" id="PRU01024"/>
    </source>
</evidence>
<sequence length="480" mass="53446">MWQQGNQVEVEITDLSNSGDGVGRVDGRVVFVPNTVTGDRVLVRLVRIKPEYAFGKLIEIQHHSEHRIRPRCIVADKCGGCQWQHISDEYQLTAKRNLVIQALERIGGFNEPHVTPILETNTPLGYRNKATYPLGISATGQVQAGYYRQNSHKLVNLNQCPVQDPRLNPLLAQIKQDIQKRGWLIYHEEKLTIEEESSKSIPKPIIKSKSKPIKFQGESTPNTGELRHLSLRIARRSGEMLLTLVSTSKELKGIGDQAKTWLQRYPQLVGVALNYHPHPTNVIFGTETQLIAGKPLIRETFAGLHMQLLPHTFFQVNTEAAEALLAGIIAQLDLQGNELLVDAYCGVGTFTLPLAQRVKQAIGIEVQRASVEQGKINAQLNKISNVEFKLGTVETWLPQLGAADIVLLDPPRAGCDRIVINTLLEIKPPRIVYISCQPTTLARDLKLLCENGSYELISVMPADFFPQTAHVECAALVQLN</sequence>
<dbReference type="PROSITE" id="PS51687">
    <property type="entry name" value="SAM_MT_RNA_M5U"/>
    <property type="match status" value="1"/>
</dbReference>
<feature type="active site" evidence="5">
    <location>
        <position position="436"/>
    </location>
</feature>
<dbReference type="Pfam" id="PF01938">
    <property type="entry name" value="TRAM"/>
    <property type="match status" value="1"/>
</dbReference>
<evidence type="ECO:0000313" key="8">
    <source>
        <dbReference type="Proteomes" id="UP000767446"/>
    </source>
</evidence>
<evidence type="ECO:0000259" key="6">
    <source>
        <dbReference type="PROSITE" id="PS50926"/>
    </source>
</evidence>
<feature type="binding site" evidence="4">
    <location>
        <position position="315"/>
    </location>
    <ligand>
        <name>S-adenosyl-L-methionine</name>
        <dbReference type="ChEBI" id="CHEBI:59789"/>
    </ligand>
</feature>
<dbReference type="Gene3D" id="3.40.50.150">
    <property type="entry name" value="Vaccinia Virus protein VP39"/>
    <property type="match status" value="1"/>
</dbReference>
<keyword evidence="1 4" id="KW-0489">Methyltransferase</keyword>
<dbReference type="Pfam" id="PF05958">
    <property type="entry name" value="tRNA_U5-meth_tr"/>
    <property type="match status" value="2"/>
</dbReference>
<dbReference type="FunFam" id="3.40.50.150:FF:000009">
    <property type="entry name" value="23S rRNA (Uracil(1939)-C(5))-methyltransferase RlmD"/>
    <property type="match status" value="1"/>
</dbReference>
<evidence type="ECO:0000256" key="3">
    <source>
        <dbReference type="ARBA" id="ARBA00022691"/>
    </source>
</evidence>
<dbReference type="EMBL" id="JADQBC010000107">
    <property type="protein sequence ID" value="MBR8829090.1"/>
    <property type="molecule type" value="Genomic_DNA"/>
</dbReference>
<dbReference type="Gene3D" id="2.40.50.140">
    <property type="entry name" value="Nucleic acid-binding proteins"/>
    <property type="match status" value="1"/>
</dbReference>
<dbReference type="PANTHER" id="PTHR11061">
    <property type="entry name" value="RNA M5U METHYLTRANSFERASE"/>
    <property type="match status" value="1"/>
</dbReference>
<dbReference type="PANTHER" id="PTHR11061:SF30">
    <property type="entry name" value="TRNA (URACIL(54)-C(5))-METHYLTRANSFERASE"/>
    <property type="match status" value="1"/>
</dbReference>
<proteinExistence type="inferred from homology"/>